<dbReference type="Pfam" id="PF02622">
    <property type="entry name" value="DUF179"/>
    <property type="match status" value="1"/>
</dbReference>
<comment type="caution">
    <text evidence="3">The sequence shown here is derived from an EMBL/GenBank/DDBJ whole genome shotgun (WGS) entry which is preliminary data.</text>
</comment>
<gene>
    <name evidence="3" type="ORF">PSU4_19370</name>
</gene>
<dbReference type="PANTHER" id="PTHR30327">
    <property type="entry name" value="UNCHARACTERIZED PROTEIN YQGE"/>
    <property type="match status" value="1"/>
</dbReference>
<dbReference type="NCBIfam" id="NF001272">
    <property type="entry name" value="PRK00228.2-4"/>
    <property type="match status" value="1"/>
</dbReference>
<dbReference type="SUPFAM" id="SSF143456">
    <property type="entry name" value="VC0467-like"/>
    <property type="match status" value="1"/>
</dbReference>
<protein>
    <recommendedName>
        <fullName evidence="2">UPF0301 protein PSU4_19370</fullName>
    </recommendedName>
</protein>
<sequence length="224" mass="23326">MSPVAGAEDEDTTGRLLPPCGCDDGAVRDLRDGSAGSTVPVAPGTLLVASPGLSDPNFRRTVVYMVEHRDSGSLGVVLNRPGDVVVRDVLPAWENLASTPRSVFVGGPVDARTALCLAAMRTGVSTAGLPGVVTVHSPVALVDLDSDPAALESSLRGLRVFAGYSGWDSGQLDGEIERGDWLVVPGLPDDVITGRHTDLWGRVLRRQGTPLALLATFPAEVGLN</sequence>
<dbReference type="GO" id="GO:0005829">
    <property type="term" value="C:cytosol"/>
    <property type="evidence" value="ECO:0007669"/>
    <property type="project" value="TreeGrafter"/>
</dbReference>
<evidence type="ECO:0000256" key="1">
    <source>
        <dbReference type="ARBA" id="ARBA00009600"/>
    </source>
</evidence>
<comment type="similarity">
    <text evidence="1 2">Belongs to the UPF0301 (AlgH) family.</text>
</comment>
<dbReference type="Gene3D" id="3.40.1740.10">
    <property type="entry name" value="VC0467-like"/>
    <property type="match status" value="1"/>
</dbReference>
<dbReference type="InterPro" id="IPR003774">
    <property type="entry name" value="AlgH-like"/>
</dbReference>
<keyword evidence="4" id="KW-1185">Reference proteome</keyword>
<evidence type="ECO:0000313" key="4">
    <source>
        <dbReference type="Proteomes" id="UP000321685"/>
    </source>
</evidence>
<dbReference type="Proteomes" id="UP000321685">
    <property type="component" value="Unassembled WGS sequence"/>
</dbReference>
<reference evidence="3 4" key="1">
    <citation type="submission" date="2019-07" db="EMBL/GenBank/DDBJ databases">
        <title>Whole genome shotgun sequence of Pseudonocardia sulfidoxydans NBRC 16205.</title>
        <authorList>
            <person name="Hosoyama A."/>
            <person name="Uohara A."/>
            <person name="Ohji S."/>
            <person name="Ichikawa N."/>
        </authorList>
    </citation>
    <scope>NUCLEOTIDE SEQUENCE [LARGE SCALE GENOMIC DNA]</scope>
    <source>
        <strain evidence="3 4">NBRC 16205</strain>
    </source>
</reference>
<dbReference type="EMBL" id="BJVJ01000014">
    <property type="protein sequence ID" value="GEL22983.1"/>
    <property type="molecule type" value="Genomic_DNA"/>
</dbReference>
<organism evidence="3 4">
    <name type="scientific">Pseudonocardia sulfidoxydans NBRC 16205</name>
    <dbReference type="NCBI Taxonomy" id="1223511"/>
    <lineage>
        <taxon>Bacteria</taxon>
        <taxon>Bacillati</taxon>
        <taxon>Actinomycetota</taxon>
        <taxon>Actinomycetes</taxon>
        <taxon>Pseudonocardiales</taxon>
        <taxon>Pseudonocardiaceae</taxon>
        <taxon>Pseudonocardia</taxon>
    </lineage>
</organism>
<dbReference type="PANTHER" id="PTHR30327:SF1">
    <property type="entry name" value="UPF0301 PROTEIN YQGE"/>
    <property type="match status" value="1"/>
</dbReference>
<dbReference type="AlphaFoldDB" id="A0A511DEY8"/>
<evidence type="ECO:0000256" key="2">
    <source>
        <dbReference type="HAMAP-Rule" id="MF_00758"/>
    </source>
</evidence>
<accession>A0A511DEY8</accession>
<dbReference type="HAMAP" id="MF_00758">
    <property type="entry name" value="UPF0301"/>
    <property type="match status" value="1"/>
</dbReference>
<evidence type="ECO:0000313" key="3">
    <source>
        <dbReference type="EMBL" id="GEL22983.1"/>
    </source>
</evidence>
<proteinExistence type="inferred from homology"/>
<name>A0A511DEY8_9PSEU</name>